<organism evidence="1 2">
    <name type="scientific">Acidothermus cellulolyticus (strain ATCC 43068 / DSM 8971 / 11B)</name>
    <dbReference type="NCBI Taxonomy" id="351607"/>
    <lineage>
        <taxon>Bacteria</taxon>
        <taxon>Bacillati</taxon>
        <taxon>Actinomycetota</taxon>
        <taxon>Actinomycetes</taxon>
        <taxon>Acidothermales</taxon>
        <taxon>Acidothermaceae</taxon>
        <taxon>Acidothermus</taxon>
    </lineage>
</organism>
<dbReference type="STRING" id="351607.Acel_1169"/>
<dbReference type="SMART" id="SM00855">
    <property type="entry name" value="PGAM"/>
    <property type="match status" value="1"/>
</dbReference>
<evidence type="ECO:0000313" key="2">
    <source>
        <dbReference type="Proteomes" id="UP000008221"/>
    </source>
</evidence>
<dbReference type="AlphaFoldDB" id="A0LU31"/>
<dbReference type="CDD" id="cd07067">
    <property type="entry name" value="HP_PGM_like"/>
    <property type="match status" value="1"/>
</dbReference>
<name>A0LU31_ACIC1</name>
<dbReference type="Pfam" id="PF00300">
    <property type="entry name" value="His_Phos_1"/>
    <property type="match status" value="1"/>
</dbReference>
<dbReference type="InterPro" id="IPR029033">
    <property type="entry name" value="His_PPase_superfam"/>
</dbReference>
<dbReference type="GO" id="GO:0005737">
    <property type="term" value="C:cytoplasm"/>
    <property type="evidence" value="ECO:0007669"/>
    <property type="project" value="TreeGrafter"/>
</dbReference>
<keyword evidence="2" id="KW-1185">Reference proteome</keyword>
<evidence type="ECO:0000313" key="1">
    <source>
        <dbReference type="EMBL" id="ABK52941.1"/>
    </source>
</evidence>
<dbReference type="Gene3D" id="3.40.50.1240">
    <property type="entry name" value="Phosphoglycerate mutase-like"/>
    <property type="match status" value="1"/>
</dbReference>
<dbReference type="PANTHER" id="PTHR48100:SF2">
    <property type="entry name" value="CONSERVED PROTEIN"/>
    <property type="match status" value="1"/>
</dbReference>
<dbReference type="eggNOG" id="COG0406">
    <property type="taxonomic scope" value="Bacteria"/>
</dbReference>
<accession>A0LU31</accession>
<dbReference type="KEGG" id="ace:Acel_1169"/>
<proteinExistence type="predicted"/>
<dbReference type="EMBL" id="CP000481">
    <property type="protein sequence ID" value="ABK52941.1"/>
    <property type="molecule type" value="Genomic_DNA"/>
</dbReference>
<dbReference type="NCBIfam" id="TIGR03848">
    <property type="entry name" value="MSMEG_4193"/>
    <property type="match status" value="1"/>
</dbReference>
<gene>
    <name evidence="1" type="ordered locus">Acel_1169</name>
</gene>
<dbReference type="GO" id="GO:0016791">
    <property type="term" value="F:phosphatase activity"/>
    <property type="evidence" value="ECO:0007669"/>
    <property type="project" value="TreeGrafter"/>
</dbReference>
<sequence>MTTVIFLRHGLTESTGRLLTGRMPGVHLDSRGLAQAADLAKRLAGIRLSAIVSSPLERCRETVQPIADQTGLPIEIEPGVIECGYGDWTGRDLRHLTKDPLWRILQTHPSSVVFPGAEGESLRAVQYRAVDAVRAWNARLGAKAAWLCCTHADVIRLVLADALGMHLDEFQRLIIDPCSVSIVRYTTTRPFVLRVNDTGGDLASLIEPAARRRSRGSTRPRATP</sequence>
<dbReference type="RefSeq" id="WP_011720004.1">
    <property type="nucleotide sequence ID" value="NC_008578.1"/>
</dbReference>
<dbReference type="InterPro" id="IPR013078">
    <property type="entry name" value="His_Pase_superF_clade-1"/>
</dbReference>
<dbReference type="InterPro" id="IPR022492">
    <property type="entry name" value="Phosphomutase_MSMEG4193_put"/>
</dbReference>
<reference evidence="1 2" key="1">
    <citation type="journal article" date="2009" name="Genome Res.">
        <title>Complete genome of the cellulolytic thermophile Acidothermus cellulolyticus 11B provides insights into its ecophysiological and evolutionary adaptations.</title>
        <authorList>
            <person name="Barabote R.D."/>
            <person name="Xie G."/>
            <person name="Leu D.H."/>
            <person name="Normand P."/>
            <person name="Necsulea A."/>
            <person name="Daubin V."/>
            <person name="Medigue C."/>
            <person name="Adney W.S."/>
            <person name="Xu X.C."/>
            <person name="Lapidus A."/>
            <person name="Parales R.E."/>
            <person name="Detter C."/>
            <person name="Pujic P."/>
            <person name="Bruce D."/>
            <person name="Lavire C."/>
            <person name="Challacombe J.F."/>
            <person name="Brettin T.S."/>
            <person name="Berry A.M."/>
        </authorList>
    </citation>
    <scope>NUCLEOTIDE SEQUENCE [LARGE SCALE GENOMIC DNA]</scope>
    <source>
        <strain evidence="2">ATCC 43068 / DSM 8971 / 11B</strain>
    </source>
</reference>
<dbReference type="OrthoDB" id="4120859at2"/>
<protein>
    <submittedName>
        <fullName evidence="1">Phosphoglycerate mutase</fullName>
    </submittedName>
</protein>
<dbReference type="InterPro" id="IPR050275">
    <property type="entry name" value="PGM_Phosphatase"/>
</dbReference>
<dbReference type="InParanoid" id="A0LU31"/>
<dbReference type="Proteomes" id="UP000008221">
    <property type="component" value="Chromosome"/>
</dbReference>
<dbReference type="HOGENOM" id="CLU_033323_8_0_11"/>
<dbReference type="PANTHER" id="PTHR48100">
    <property type="entry name" value="BROAD-SPECIFICITY PHOSPHATASE YOR283W-RELATED"/>
    <property type="match status" value="1"/>
</dbReference>
<dbReference type="SUPFAM" id="SSF53254">
    <property type="entry name" value="Phosphoglycerate mutase-like"/>
    <property type="match status" value="1"/>
</dbReference>